<evidence type="ECO:0000313" key="18">
    <source>
        <dbReference type="EMBL" id="MDO6577750.1"/>
    </source>
</evidence>
<comment type="function">
    <text evidence="15">Catalyzes the hydrolysis of N-succinyl-L,L-diaminopimelic acid (SDAP), forming succinate and LL-2,6-diaminopimelate (DAP), an intermediate involved in the bacterial biosynthesis of lysine and meso-diaminopimelic acid, an essential component of bacterial cell walls.</text>
</comment>
<dbReference type="Proteomes" id="UP001170717">
    <property type="component" value="Unassembled WGS sequence"/>
</dbReference>
<keyword evidence="8 15" id="KW-0378">Hydrolase</keyword>
<dbReference type="EC" id="3.5.1.18" evidence="4 15"/>
<dbReference type="GO" id="GO:0009089">
    <property type="term" value="P:lysine biosynthetic process via diaminopimelate"/>
    <property type="evidence" value="ECO:0007669"/>
    <property type="project" value="UniProtKB-UniRule"/>
</dbReference>
<evidence type="ECO:0000256" key="15">
    <source>
        <dbReference type="HAMAP-Rule" id="MF_01690"/>
    </source>
</evidence>
<evidence type="ECO:0000313" key="17">
    <source>
        <dbReference type="EMBL" id="AMJ75064.1"/>
    </source>
</evidence>
<dbReference type="Proteomes" id="UP000056750">
    <property type="component" value="Chromosome"/>
</dbReference>
<evidence type="ECO:0000256" key="1">
    <source>
        <dbReference type="ARBA" id="ARBA00005130"/>
    </source>
</evidence>
<evidence type="ECO:0000256" key="8">
    <source>
        <dbReference type="ARBA" id="ARBA00022801"/>
    </source>
</evidence>
<evidence type="ECO:0000256" key="11">
    <source>
        <dbReference type="ARBA" id="ARBA00023154"/>
    </source>
</evidence>
<dbReference type="InterPro" id="IPR002933">
    <property type="entry name" value="Peptidase_M20"/>
</dbReference>
<comment type="catalytic activity">
    <reaction evidence="14 15">
        <text>N-succinyl-(2S,6S)-2,6-diaminopimelate + H2O = (2S,6S)-2,6-diaminopimelate + succinate</text>
        <dbReference type="Rhea" id="RHEA:22608"/>
        <dbReference type="ChEBI" id="CHEBI:15377"/>
        <dbReference type="ChEBI" id="CHEBI:30031"/>
        <dbReference type="ChEBI" id="CHEBI:57609"/>
        <dbReference type="ChEBI" id="CHEBI:58087"/>
        <dbReference type="EC" id="3.5.1.18"/>
    </reaction>
</comment>
<evidence type="ECO:0000256" key="6">
    <source>
        <dbReference type="ARBA" id="ARBA00022605"/>
    </source>
</evidence>
<evidence type="ECO:0000256" key="7">
    <source>
        <dbReference type="ARBA" id="ARBA00022723"/>
    </source>
</evidence>
<feature type="binding site" evidence="15">
    <location>
        <position position="109"/>
    </location>
    <ligand>
        <name>Zn(2+)</name>
        <dbReference type="ChEBI" id="CHEBI:29105"/>
        <label>2</label>
    </ligand>
</feature>
<dbReference type="Gene3D" id="3.40.630.10">
    <property type="entry name" value="Zn peptidases"/>
    <property type="match status" value="2"/>
</dbReference>
<feature type="binding site" evidence="15">
    <location>
        <position position="144"/>
    </location>
    <ligand>
        <name>Zn(2+)</name>
        <dbReference type="ChEBI" id="CHEBI:29105"/>
        <label>2</label>
    </ligand>
</feature>
<evidence type="ECO:0000256" key="12">
    <source>
        <dbReference type="ARBA" id="ARBA00023285"/>
    </source>
</evidence>
<reference evidence="17 19" key="1">
    <citation type="submission" date="2015-12" db="EMBL/GenBank/DDBJ databases">
        <title>Intraspecies pangenome expansion in the marine bacterium Alteromonas.</title>
        <authorList>
            <person name="Lopez-Perez M."/>
            <person name="Rodriguez-Valera F."/>
        </authorList>
    </citation>
    <scope>NUCLEOTIDE SEQUENCE [LARGE SCALE GENOMIC DNA]</scope>
    <source>
        <strain evidence="17 19">LMG 21861</strain>
    </source>
</reference>
<dbReference type="InterPro" id="IPR050072">
    <property type="entry name" value="Peptidase_M20A"/>
</dbReference>
<proteinExistence type="inferred from homology"/>
<evidence type="ECO:0000256" key="10">
    <source>
        <dbReference type="ARBA" id="ARBA00022915"/>
    </source>
</evidence>
<feature type="binding site" evidence="15">
    <location>
        <position position="109"/>
    </location>
    <ligand>
        <name>Zn(2+)</name>
        <dbReference type="ChEBI" id="CHEBI:29105"/>
        <label>1</label>
    </ligand>
</feature>
<keyword evidence="19" id="KW-1185">Reference proteome</keyword>
<organism evidence="18 20">
    <name type="scientific">Alteromonas stellipolaris</name>
    <dbReference type="NCBI Taxonomy" id="233316"/>
    <lineage>
        <taxon>Bacteria</taxon>
        <taxon>Pseudomonadati</taxon>
        <taxon>Pseudomonadota</taxon>
        <taxon>Gammaproteobacteria</taxon>
        <taxon>Alteromonadales</taxon>
        <taxon>Alteromonadaceae</taxon>
        <taxon>Alteromonas/Salinimonas group</taxon>
        <taxon>Alteromonas</taxon>
    </lineage>
</organism>
<comment type="cofactor">
    <cofactor evidence="15">
        <name>Zn(2+)</name>
        <dbReference type="ChEBI" id="CHEBI:29105"/>
    </cofactor>
    <cofactor evidence="15">
        <name>Co(2+)</name>
        <dbReference type="ChEBI" id="CHEBI:48828"/>
    </cofactor>
    <text evidence="15">Binds 2 Zn(2+) or Co(2+) ions per subunit.</text>
</comment>
<keyword evidence="12 15" id="KW-0170">Cobalt</keyword>
<feature type="domain" description="Peptidase M20 dimerisation" evidence="16">
    <location>
        <begin position="185"/>
        <end position="287"/>
    </location>
</feature>
<feature type="active site" description="Proton acceptor" evidence="15">
    <location>
        <position position="143"/>
    </location>
</feature>
<dbReference type="InterPro" id="IPR011650">
    <property type="entry name" value="Peptidase_M20_dimer"/>
</dbReference>
<keyword evidence="6 15" id="KW-0028">Amino-acid biosynthesis</keyword>
<evidence type="ECO:0000259" key="16">
    <source>
        <dbReference type="Pfam" id="PF07687"/>
    </source>
</evidence>
<evidence type="ECO:0000256" key="9">
    <source>
        <dbReference type="ARBA" id="ARBA00022833"/>
    </source>
</evidence>
<reference evidence="18" key="2">
    <citation type="submission" date="2023-07" db="EMBL/GenBank/DDBJ databases">
        <title>Genome content predicts the carbon catabolic preferences of heterotrophic bacteria.</title>
        <authorList>
            <person name="Gralka M."/>
        </authorList>
    </citation>
    <scope>NUCLEOTIDE SEQUENCE</scope>
    <source>
        <strain evidence="18">F2M12</strain>
    </source>
</reference>
<dbReference type="CDD" id="cd03891">
    <property type="entry name" value="M20_DapE_proteobac"/>
    <property type="match status" value="1"/>
</dbReference>
<evidence type="ECO:0000256" key="14">
    <source>
        <dbReference type="ARBA" id="ARBA00051301"/>
    </source>
</evidence>
<dbReference type="NCBIfam" id="TIGR01246">
    <property type="entry name" value="dapE_proteo"/>
    <property type="match status" value="1"/>
</dbReference>
<dbReference type="SUPFAM" id="SSF55031">
    <property type="entry name" value="Bacterial exopeptidase dimerisation domain"/>
    <property type="match status" value="1"/>
</dbReference>
<feature type="binding site" evidence="15">
    <location>
        <position position="362"/>
    </location>
    <ligand>
        <name>Zn(2+)</name>
        <dbReference type="ChEBI" id="CHEBI:29105"/>
        <label>2</label>
    </ligand>
</feature>
<feature type="binding site" evidence="15">
    <location>
        <position position="172"/>
    </location>
    <ligand>
        <name>Zn(2+)</name>
        <dbReference type="ChEBI" id="CHEBI:29105"/>
        <label>1</label>
    </ligand>
</feature>
<evidence type="ECO:0000313" key="19">
    <source>
        <dbReference type="Proteomes" id="UP000056750"/>
    </source>
</evidence>
<protein>
    <recommendedName>
        <fullName evidence="5 15">Succinyl-diaminopimelate desuccinylase</fullName>
        <shortName evidence="15">SDAP desuccinylase</shortName>
        <ecNumber evidence="4 15">3.5.1.18</ecNumber>
    </recommendedName>
    <alternativeName>
        <fullName evidence="13 15">N-succinyl-LL-2,6-diaminoheptanedioate amidohydrolase</fullName>
    </alternativeName>
</protein>
<dbReference type="InterPro" id="IPR005941">
    <property type="entry name" value="DapE_proteobac"/>
</dbReference>
<accession>A0AAW7YZ52</accession>
<dbReference type="GO" id="GO:0019877">
    <property type="term" value="P:diaminopimelate biosynthetic process"/>
    <property type="evidence" value="ECO:0007669"/>
    <property type="project" value="UniProtKB-UniRule"/>
</dbReference>
<dbReference type="RefSeq" id="WP_057790630.1">
    <property type="nucleotide sequence ID" value="NZ_CAXIBE010000005.1"/>
</dbReference>
<dbReference type="NCBIfam" id="NF009557">
    <property type="entry name" value="PRK13009.1"/>
    <property type="match status" value="1"/>
</dbReference>
<dbReference type="InterPro" id="IPR036264">
    <property type="entry name" value="Bact_exopeptidase_dim_dom"/>
</dbReference>
<evidence type="ECO:0000256" key="4">
    <source>
        <dbReference type="ARBA" id="ARBA00011921"/>
    </source>
</evidence>
<evidence type="ECO:0000256" key="5">
    <source>
        <dbReference type="ARBA" id="ARBA00022391"/>
    </source>
</evidence>
<dbReference type="Pfam" id="PF07687">
    <property type="entry name" value="M20_dimer"/>
    <property type="match status" value="1"/>
</dbReference>
<dbReference type="GO" id="GO:0050897">
    <property type="term" value="F:cobalt ion binding"/>
    <property type="evidence" value="ECO:0007669"/>
    <property type="project" value="UniProtKB-UniRule"/>
</dbReference>
<gene>
    <name evidence="15 18" type="primary">dapE</name>
    <name evidence="17" type="ORF">AVL57_14495</name>
    <name evidence="18" type="ORF">Q4527_10105</name>
</gene>
<dbReference type="KEGG" id="asq:AVL57_14495"/>
<comment type="subunit">
    <text evidence="3 15">Homodimer.</text>
</comment>
<comment type="pathway">
    <text evidence="1 15">Amino-acid biosynthesis; L-lysine biosynthesis via DAP pathway; LL-2,6-diaminopimelate from (S)-tetrahydrodipicolinate (succinylase route): step 3/3.</text>
</comment>
<keyword evidence="10 15" id="KW-0220">Diaminopimelate biosynthesis</keyword>
<dbReference type="HAMAP" id="MF_01690">
    <property type="entry name" value="DapE"/>
    <property type="match status" value="1"/>
</dbReference>
<evidence type="ECO:0000256" key="13">
    <source>
        <dbReference type="ARBA" id="ARBA00031891"/>
    </source>
</evidence>
<dbReference type="Pfam" id="PF01546">
    <property type="entry name" value="Peptidase_M20"/>
    <property type="match status" value="1"/>
</dbReference>
<comment type="similarity">
    <text evidence="2 15">Belongs to the peptidase M20A family. DapE subfamily.</text>
</comment>
<dbReference type="EMBL" id="CP013926">
    <property type="protein sequence ID" value="AMJ75064.1"/>
    <property type="molecule type" value="Genomic_DNA"/>
</dbReference>
<feature type="active site" evidence="15">
    <location>
        <position position="78"/>
    </location>
</feature>
<dbReference type="EMBL" id="JAUOQI010000006">
    <property type="protein sequence ID" value="MDO6577750.1"/>
    <property type="molecule type" value="Genomic_DNA"/>
</dbReference>
<dbReference type="PANTHER" id="PTHR43808">
    <property type="entry name" value="ACETYLORNITHINE DEACETYLASE"/>
    <property type="match status" value="1"/>
</dbReference>
<dbReference type="GO" id="GO:0009014">
    <property type="term" value="F:succinyl-diaminopimelate desuccinylase activity"/>
    <property type="evidence" value="ECO:0007669"/>
    <property type="project" value="UniProtKB-UniRule"/>
</dbReference>
<evidence type="ECO:0000256" key="3">
    <source>
        <dbReference type="ARBA" id="ARBA00011738"/>
    </source>
</evidence>
<dbReference type="SUPFAM" id="SSF53187">
    <property type="entry name" value="Zn-dependent exopeptidases"/>
    <property type="match status" value="1"/>
</dbReference>
<sequence length="387" mass="42317">MNTTAVSLLQHARSIHFAEVLMARESITPVDAGCQSYLMHRLEKLGFVCEKYKVKGVTNLIAKWGNGPTHFAFSGHTDVVPPGPLEKWKSHPFCPVISQNKLYGRGAADMKTGVAAMLAATERALPSMDSNQYTYWWLITSDEEGVAEYGSRWIKAYLDAKKITLDMCLVGEPTATHTTGDTIKVGRRGSLSGTILVSGKQGHVAYPHTCDNAIHKASRIIQALSSYEFEQGSPDFPGTSLQVTHVDTGAFTDNLVPGSTRIEFNVRYAWQFNRDSLVKLLAGIIGDIDGDASISWSRPCESYMSKTNTEKRCLITIAEKAIVQASGRYPLVSTSGGTSDGRFFASDTTQVVEVGVPNATIHQVNEHVHLSDIVTLEDIFTDILLSL</sequence>
<evidence type="ECO:0000313" key="20">
    <source>
        <dbReference type="Proteomes" id="UP001170717"/>
    </source>
</evidence>
<keyword evidence="7 15" id="KW-0479">Metal-binding</keyword>
<name>A0AAW7YZ52_9ALTE</name>
<evidence type="ECO:0000256" key="2">
    <source>
        <dbReference type="ARBA" id="ARBA00006746"/>
    </source>
</evidence>
<dbReference type="AlphaFoldDB" id="A0AAW7YZ52"/>
<keyword evidence="9 15" id="KW-0862">Zinc</keyword>
<dbReference type="GO" id="GO:0006526">
    <property type="term" value="P:L-arginine biosynthetic process"/>
    <property type="evidence" value="ECO:0007669"/>
    <property type="project" value="TreeGrafter"/>
</dbReference>
<keyword evidence="11 15" id="KW-0457">Lysine biosynthesis</keyword>
<feature type="binding site" evidence="15">
    <location>
        <position position="76"/>
    </location>
    <ligand>
        <name>Zn(2+)</name>
        <dbReference type="ChEBI" id="CHEBI:29105"/>
        <label>1</label>
    </ligand>
</feature>
<dbReference type="GO" id="GO:0008270">
    <property type="term" value="F:zinc ion binding"/>
    <property type="evidence" value="ECO:0007669"/>
    <property type="project" value="UniProtKB-UniRule"/>
</dbReference>
<dbReference type="GO" id="GO:0008777">
    <property type="term" value="F:acetylornithine deacetylase activity"/>
    <property type="evidence" value="ECO:0007669"/>
    <property type="project" value="TreeGrafter"/>
</dbReference>
<dbReference type="PANTHER" id="PTHR43808:SF31">
    <property type="entry name" value="N-ACETYL-L-CITRULLINE DEACETYLASE"/>
    <property type="match status" value="1"/>
</dbReference>